<feature type="transmembrane region" description="Helical" evidence="1">
    <location>
        <begin position="20"/>
        <end position="44"/>
    </location>
</feature>
<feature type="transmembrane region" description="Helical" evidence="1">
    <location>
        <begin position="56"/>
        <end position="78"/>
    </location>
</feature>
<dbReference type="PANTHER" id="PTHR37308">
    <property type="entry name" value="INTEGRAL MEMBRANE PROTEIN"/>
    <property type="match status" value="1"/>
</dbReference>
<keyword evidence="1" id="KW-0472">Membrane</keyword>
<protein>
    <submittedName>
        <fullName evidence="2">DUF368 domain-containing protein</fullName>
    </submittedName>
</protein>
<dbReference type="RefSeq" id="WP_148324631.1">
    <property type="nucleotide sequence ID" value="NZ_JACJLL010000050.1"/>
</dbReference>
<feature type="transmembrane region" description="Helical" evidence="1">
    <location>
        <begin position="267"/>
        <end position="285"/>
    </location>
</feature>
<gene>
    <name evidence="2" type="ORF">H6A19_09380</name>
</gene>
<evidence type="ECO:0000313" key="2">
    <source>
        <dbReference type="EMBL" id="MBM6819542.1"/>
    </source>
</evidence>
<organism evidence="2 3">
    <name type="scientific">Clostridium saudiense</name>
    <dbReference type="NCBI Taxonomy" id="1414720"/>
    <lineage>
        <taxon>Bacteria</taxon>
        <taxon>Bacillati</taxon>
        <taxon>Bacillota</taxon>
        <taxon>Clostridia</taxon>
        <taxon>Eubacteriales</taxon>
        <taxon>Clostridiaceae</taxon>
        <taxon>Clostridium</taxon>
    </lineage>
</organism>
<name>A0ABS2FHQ2_9CLOT</name>
<evidence type="ECO:0000313" key="3">
    <source>
        <dbReference type="Proteomes" id="UP000767334"/>
    </source>
</evidence>
<comment type="caution">
    <text evidence="2">The sequence shown here is derived from an EMBL/GenBank/DDBJ whole genome shotgun (WGS) entry which is preliminary data.</text>
</comment>
<feature type="transmembrane region" description="Helical" evidence="1">
    <location>
        <begin position="203"/>
        <end position="225"/>
    </location>
</feature>
<feature type="transmembrane region" description="Helical" evidence="1">
    <location>
        <begin position="84"/>
        <end position="103"/>
    </location>
</feature>
<feature type="transmembrane region" description="Helical" evidence="1">
    <location>
        <begin position="115"/>
        <end position="134"/>
    </location>
</feature>
<dbReference type="PANTHER" id="PTHR37308:SF1">
    <property type="entry name" value="POLYPRENYL-PHOSPHATE TRANSPORTER"/>
    <property type="match status" value="1"/>
</dbReference>
<evidence type="ECO:0000256" key="1">
    <source>
        <dbReference type="SAM" id="Phobius"/>
    </source>
</evidence>
<keyword evidence="1" id="KW-0812">Transmembrane</keyword>
<dbReference type="Pfam" id="PF04018">
    <property type="entry name" value="VCA0040-like"/>
    <property type="match status" value="1"/>
</dbReference>
<reference evidence="2 3" key="1">
    <citation type="journal article" date="2021" name="Sci. Rep.">
        <title>The distribution of antibiotic resistance genes in chicken gut microbiota commensals.</title>
        <authorList>
            <person name="Juricova H."/>
            <person name="Matiasovicova J."/>
            <person name="Kubasova T."/>
            <person name="Cejkova D."/>
            <person name="Rychlik I."/>
        </authorList>
    </citation>
    <scope>NUCLEOTIDE SEQUENCE [LARGE SCALE GENOMIC DNA]</scope>
    <source>
        <strain evidence="2 3">An435</strain>
    </source>
</reference>
<keyword evidence="3" id="KW-1185">Reference proteome</keyword>
<keyword evidence="1" id="KW-1133">Transmembrane helix</keyword>
<dbReference type="InterPro" id="IPR007163">
    <property type="entry name" value="VCA0040-like"/>
</dbReference>
<feature type="transmembrane region" description="Helical" evidence="1">
    <location>
        <begin position="154"/>
        <end position="171"/>
    </location>
</feature>
<dbReference type="Proteomes" id="UP000767334">
    <property type="component" value="Unassembled WGS sequence"/>
</dbReference>
<feature type="transmembrane region" description="Helical" evidence="1">
    <location>
        <begin position="178"/>
        <end position="197"/>
    </location>
</feature>
<sequence>MFIINFIRGFFMALADSVPGVSGGTIAFILGFYDDFIGSLNSLISKNSTDDKKRSLIFLIKLGIGWIVGMVLSVLILSSIFDEHIYSISSLFTGFIIVAIPLIMKEEKDSLVGKYKNIIFTIIGALIVVLITYFNPSGSNGGLNLSLGHLNFSIGIFVFVAGMIAISAMVLPGISGSTLLLIFGLYTGIISAIKEVLSLNFSYLPVLIIFGLGVIVGILSTIKIIKFLLNKYRSAMIYLILGLMLGSIYAVFMGPTTLEIPKPAMDLSSFSWIFFIIGGVVIIVLEKSKDFLEKKSK</sequence>
<accession>A0ABS2FHQ2</accession>
<feature type="transmembrane region" description="Helical" evidence="1">
    <location>
        <begin position="237"/>
        <end position="255"/>
    </location>
</feature>
<dbReference type="EMBL" id="JACJLL010000050">
    <property type="protein sequence ID" value="MBM6819542.1"/>
    <property type="molecule type" value="Genomic_DNA"/>
</dbReference>
<proteinExistence type="predicted"/>